<dbReference type="GeneID" id="35117822"/>
<feature type="transmembrane region" description="Helical" evidence="6">
    <location>
        <begin position="146"/>
        <end position="164"/>
    </location>
</feature>
<feature type="transmembrane region" description="Helical" evidence="6">
    <location>
        <begin position="219"/>
        <end position="246"/>
    </location>
</feature>
<feature type="transmembrane region" description="Helical" evidence="6">
    <location>
        <begin position="360"/>
        <end position="381"/>
    </location>
</feature>
<keyword evidence="3 6" id="KW-0812">Transmembrane</keyword>
<feature type="transmembrane region" description="Helical" evidence="6">
    <location>
        <begin position="297"/>
        <end position="316"/>
    </location>
</feature>
<dbReference type="PROSITE" id="PS50267">
    <property type="entry name" value="NA_NEUROTRAN_SYMP_3"/>
    <property type="match status" value="1"/>
</dbReference>
<evidence type="ECO:0000313" key="8">
    <source>
        <dbReference type="Proteomes" id="UP000232133"/>
    </source>
</evidence>
<feature type="transmembrane region" description="Helical" evidence="6">
    <location>
        <begin position="179"/>
        <end position="198"/>
    </location>
</feature>
<comment type="subcellular location">
    <subcellularLocation>
        <location evidence="1">Membrane</location>
        <topology evidence="1">Multi-pass membrane protein</topology>
    </subcellularLocation>
</comment>
<keyword evidence="2" id="KW-0813">Transport</keyword>
<accession>A0A2H4U4G8</accession>
<name>A0A2H4U4G8_METSM</name>
<feature type="transmembrane region" description="Helical" evidence="6">
    <location>
        <begin position="12"/>
        <end position="33"/>
    </location>
</feature>
<dbReference type="SUPFAM" id="SSF161070">
    <property type="entry name" value="SNF-like"/>
    <property type="match status" value="1"/>
</dbReference>
<keyword evidence="4 6" id="KW-1133">Transmembrane helix</keyword>
<reference evidence="7 8" key="1">
    <citation type="submission" date="2016-10" db="EMBL/GenBank/DDBJ databases">
        <authorList>
            <person name="Varghese N."/>
        </authorList>
    </citation>
    <scope>NUCLEOTIDE SEQUENCE [LARGE SCALE GENOMIC DNA]</scope>
    <source>
        <strain evidence="7 8">KB11</strain>
    </source>
</reference>
<evidence type="ECO:0000256" key="4">
    <source>
        <dbReference type="ARBA" id="ARBA00022989"/>
    </source>
</evidence>
<dbReference type="PANTHER" id="PTHR42948">
    <property type="entry name" value="TRANSPORTER"/>
    <property type="match status" value="1"/>
</dbReference>
<dbReference type="GO" id="GO:0016020">
    <property type="term" value="C:membrane"/>
    <property type="evidence" value="ECO:0007669"/>
    <property type="project" value="UniProtKB-SubCell"/>
</dbReference>
<evidence type="ECO:0000256" key="5">
    <source>
        <dbReference type="ARBA" id="ARBA00023136"/>
    </source>
</evidence>
<proteinExistence type="predicted"/>
<gene>
    <name evidence="7" type="ORF">BK798_00545</name>
</gene>
<feature type="transmembrane region" description="Helical" evidence="6">
    <location>
        <begin position="387"/>
        <end position="408"/>
    </location>
</feature>
<dbReference type="PANTHER" id="PTHR42948:SF1">
    <property type="entry name" value="TRANSPORTER"/>
    <property type="match status" value="1"/>
</dbReference>
<dbReference type="InterPro" id="IPR000175">
    <property type="entry name" value="Na/ntran_symport"/>
</dbReference>
<dbReference type="RefSeq" id="WP_100815132.1">
    <property type="nucleotide sequence ID" value="NZ_CP017803.1"/>
</dbReference>
<feature type="transmembrane region" description="Helical" evidence="6">
    <location>
        <begin position="428"/>
        <end position="450"/>
    </location>
</feature>
<protein>
    <submittedName>
        <fullName evidence="7">Sodium-dependent transporter</fullName>
    </submittedName>
</protein>
<dbReference type="Proteomes" id="UP000232133">
    <property type="component" value="Chromosome"/>
</dbReference>
<dbReference type="InterPro" id="IPR037272">
    <property type="entry name" value="SNS_sf"/>
</dbReference>
<dbReference type="AlphaFoldDB" id="A0A2H4U4G8"/>
<evidence type="ECO:0000256" key="1">
    <source>
        <dbReference type="ARBA" id="ARBA00004141"/>
    </source>
</evidence>
<evidence type="ECO:0000313" key="7">
    <source>
        <dbReference type="EMBL" id="ATZ59004.1"/>
    </source>
</evidence>
<dbReference type="CDD" id="cd10334">
    <property type="entry name" value="SLC6sbd_u1"/>
    <property type="match status" value="1"/>
</dbReference>
<dbReference type="EMBL" id="CP017803">
    <property type="protein sequence ID" value="ATZ59004.1"/>
    <property type="molecule type" value="Genomic_DNA"/>
</dbReference>
<evidence type="ECO:0000256" key="3">
    <source>
        <dbReference type="ARBA" id="ARBA00022692"/>
    </source>
</evidence>
<keyword evidence="5 6" id="KW-0472">Membrane</keyword>
<feature type="transmembrane region" description="Helical" evidence="6">
    <location>
        <begin position="266"/>
        <end position="285"/>
    </location>
</feature>
<feature type="transmembrane region" description="Helical" evidence="6">
    <location>
        <begin position="45"/>
        <end position="66"/>
    </location>
</feature>
<feature type="transmembrane region" description="Helical" evidence="6">
    <location>
        <begin position="322"/>
        <end position="339"/>
    </location>
</feature>
<sequence>MSHDNKSEWNSSLAFLMSMIGAAVGLGNIWRFSYVLYSNGGGSFFIPYFVAIGLLGIPFLILEYGLGFKFKTSFSNLLHKIRPRFEVIGWILGLLAFGVVTYYMVILAWDIVYLGASPFLAWGADPAGFFLNYVGGDSTISDWSHLILPTVVGLVIVWVMIWFISKKELNSGIGKVSKVLIPLLFVIMAAIVIFSLTLPGHNLGIETLLTPDWSVLFDVNIWLAAFSQIIFSLSLGMAIALTYASYLPEDSKLINNVLIVVSSNSGFEIFTAFGVFSILGFMSVTSGVPIESLIRQGTGLVFIVFPTIFNTMGIAGKILGPLFFLAILFAGITSALGFLEPLLNSVCDKFGFTRKKSASILCGVGFVISMFFTCGISSYLVEIVDGFLNQFGILFLIALQCIIFGWILGIDDLIEVVNKDSVMHVGKLWVTIIKYILPCVIFIVWTFGIIDLIKTGGFLELAVDVVITLSILIASVMLTKFEDYK</sequence>
<dbReference type="NCBIfam" id="NF037979">
    <property type="entry name" value="Na_transp"/>
    <property type="match status" value="1"/>
</dbReference>
<dbReference type="PRINTS" id="PR00176">
    <property type="entry name" value="NANEUSMPORT"/>
</dbReference>
<evidence type="ECO:0000256" key="2">
    <source>
        <dbReference type="ARBA" id="ARBA00022448"/>
    </source>
</evidence>
<feature type="transmembrane region" description="Helical" evidence="6">
    <location>
        <begin position="87"/>
        <end position="105"/>
    </location>
</feature>
<dbReference type="Pfam" id="PF00209">
    <property type="entry name" value="SNF"/>
    <property type="match status" value="2"/>
</dbReference>
<evidence type="ECO:0000256" key="6">
    <source>
        <dbReference type="SAM" id="Phobius"/>
    </source>
</evidence>
<feature type="transmembrane region" description="Helical" evidence="6">
    <location>
        <begin position="456"/>
        <end position="478"/>
    </location>
</feature>
<organism evidence="7 8">
    <name type="scientific">Methanobrevibacter smithii</name>
    <dbReference type="NCBI Taxonomy" id="2173"/>
    <lineage>
        <taxon>Archaea</taxon>
        <taxon>Methanobacteriati</taxon>
        <taxon>Methanobacteriota</taxon>
        <taxon>Methanomada group</taxon>
        <taxon>Methanobacteria</taxon>
        <taxon>Methanobacteriales</taxon>
        <taxon>Methanobacteriaceae</taxon>
        <taxon>Methanobrevibacter</taxon>
    </lineage>
</organism>